<reference evidence="1 2" key="1">
    <citation type="submission" date="2014-03" db="EMBL/GenBank/DDBJ databases">
        <title>Genomics of Bifidobacteria.</title>
        <authorList>
            <person name="Ventura M."/>
            <person name="Milani C."/>
            <person name="Lugli G.A."/>
        </authorList>
    </citation>
    <scope>NUCLEOTIDE SEQUENCE [LARGE SCALE GENOMIC DNA]</scope>
    <source>
        <strain evidence="1 2">DSM 23975</strain>
    </source>
</reference>
<evidence type="ECO:0000313" key="1">
    <source>
        <dbReference type="EMBL" id="KFI86213.1"/>
    </source>
</evidence>
<gene>
    <name evidence="1" type="ORF">BREU_1382</name>
</gene>
<dbReference type="STRING" id="1437610.BREU_1382"/>
<dbReference type="OrthoDB" id="3194840at2"/>
<dbReference type="Proteomes" id="UP000028984">
    <property type="component" value="Unassembled WGS sequence"/>
</dbReference>
<protein>
    <submittedName>
        <fullName evidence="1">Phage protein Gp19/Gp15/Gp42</fullName>
    </submittedName>
</protein>
<organism evidence="1 2">
    <name type="scientific">Bifidobacterium reuteri DSM 23975</name>
    <dbReference type="NCBI Taxonomy" id="1437610"/>
    <lineage>
        <taxon>Bacteria</taxon>
        <taxon>Bacillati</taxon>
        <taxon>Actinomycetota</taxon>
        <taxon>Actinomycetes</taxon>
        <taxon>Bifidobacteriales</taxon>
        <taxon>Bifidobacteriaceae</taxon>
        <taxon>Bifidobacterium</taxon>
    </lineage>
</organism>
<accession>A0A087CSG3</accession>
<dbReference type="EMBL" id="JGZK01000005">
    <property type="protein sequence ID" value="KFI86213.1"/>
    <property type="molecule type" value="Genomic_DNA"/>
</dbReference>
<evidence type="ECO:0000313" key="2">
    <source>
        <dbReference type="Proteomes" id="UP000028984"/>
    </source>
</evidence>
<dbReference type="InterPro" id="IPR018963">
    <property type="entry name" value="Mycophage_D29_Gp19"/>
</dbReference>
<dbReference type="eggNOG" id="ENOG50338N2">
    <property type="taxonomic scope" value="Bacteria"/>
</dbReference>
<keyword evidence="2" id="KW-1185">Reference proteome</keyword>
<comment type="caution">
    <text evidence="1">The sequence shown here is derived from an EMBL/GenBank/DDBJ whole genome shotgun (WGS) entry which is preliminary data.</text>
</comment>
<proteinExistence type="predicted"/>
<dbReference type="Pfam" id="PF09355">
    <property type="entry name" value="Phage_Gp19"/>
    <property type="match status" value="1"/>
</dbReference>
<name>A0A087CSG3_9BIFI</name>
<dbReference type="RefSeq" id="WP_044090532.1">
    <property type="nucleotide sequence ID" value="NZ_JDUW01000030.1"/>
</dbReference>
<sequence>MADDETNPEPVPFATHVELEARWHRLTDAERVQADELLKDASEIIRNHVARYPETQDPAWWTAHRRGLQLVACQMTRTAMEQQVAGGPTGVTQTTETTGPFSNSYSWASPDGYLRWNDGFLRALGLGGQRMFSIDMTDGSMNA</sequence>
<dbReference type="AlphaFoldDB" id="A0A087CSG3"/>